<dbReference type="EMBL" id="QMQB01000059">
    <property type="protein sequence ID" value="RLE13994.1"/>
    <property type="molecule type" value="Genomic_DNA"/>
</dbReference>
<evidence type="ECO:0000256" key="7">
    <source>
        <dbReference type="ARBA" id="ARBA00022989"/>
    </source>
</evidence>
<dbReference type="InterPro" id="IPR003004">
    <property type="entry name" value="GspF/PilC"/>
</dbReference>
<evidence type="ECO:0000256" key="8">
    <source>
        <dbReference type="ARBA" id="ARBA00023136"/>
    </source>
</evidence>
<dbReference type="Proteomes" id="UP000267654">
    <property type="component" value="Unassembled WGS sequence"/>
</dbReference>
<feature type="domain" description="Type II secretion system protein GspF" evidence="11">
    <location>
        <begin position="75"/>
        <end position="197"/>
    </location>
</feature>
<evidence type="ECO:0000256" key="4">
    <source>
        <dbReference type="ARBA" id="ARBA00022475"/>
    </source>
</evidence>
<feature type="transmembrane region" description="Helical" evidence="10">
    <location>
        <begin position="173"/>
        <end position="196"/>
    </location>
</feature>
<protein>
    <submittedName>
        <fullName evidence="13">Type II secretion system F family protein</fullName>
    </submittedName>
</protein>
<accession>A0A662DDV9</accession>
<dbReference type="InterPro" id="IPR001992">
    <property type="entry name" value="T2SS_GspF/T4SS_PilC_CS"/>
</dbReference>
<dbReference type="GO" id="GO:0009306">
    <property type="term" value="P:protein secretion"/>
    <property type="evidence" value="ECO:0007669"/>
    <property type="project" value="InterPro"/>
</dbReference>
<evidence type="ECO:0000313" key="13">
    <source>
        <dbReference type="EMBL" id="RLE13994.1"/>
    </source>
</evidence>
<evidence type="ECO:0000313" key="12">
    <source>
        <dbReference type="EMBL" id="HDN84952.1"/>
    </source>
</evidence>
<sequence length="410" mass="45578">MPSYTYVARDPLGRKVKGEIEADNEKDVISKLRTSKLTVISIKKRSELAKLGKKELSGITIFPPRIKSRDIIVAFRQFATLINAGVPVVQTIGVLANQTHSSSFKKILNKVRSDVEAGVYLSDALSYHPKVFSPFICNLIKAGETGGVLDEILLRLANYLEQRENIKNRIKGALRYPIFVLFMAGGLSLALIFFVLPRMEELFRESFNIELPAFTLFVLNSSRVLREKFYIIPLVVGIVYLVYILLKRSDRGQYWIDSLKLKIPVLGRLFHQIAISRFARTLATLTSSGVPILDALDLTAKAAGNKVIQVATEDAKEALRKGETIASPLKKYPVFPPLTVSMISVGEETGALDDMLNKIADLYEEEVNRMVDSLASLIEPILIVLLGGTVGVIVVAMYLPYFTMFQHIGG</sequence>
<gene>
    <name evidence="13" type="ORF">DRI96_02130</name>
    <name evidence="12" type="ORF">ENG47_04260</name>
</gene>
<evidence type="ECO:0000256" key="3">
    <source>
        <dbReference type="ARBA" id="ARBA00022448"/>
    </source>
</evidence>
<dbReference type="InterPro" id="IPR042094">
    <property type="entry name" value="T2SS_GspF_sf"/>
</dbReference>
<dbReference type="AlphaFoldDB" id="A0A662DDV9"/>
<comment type="caution">
    <text evidence="13">The sequence shown here is derived from an EMBL/GenBank/DDBJ whole genome shotgun (WGS) entry which is preliminary data.</text>
</comment>
<dbReference type="PANTHER" id="PTHR30012">
    <property type="entry name" value="GENERAL SECRETION PATHWAY PROTEIN"/>
    <property type="match status" value="1"/>
</dbReference>
<evidence type="ECO:0000259" key="11">
    <source>
        <dbReference type="Pfam" id="PF00482"/>
    </source>
</evidence>
<dbReference type="PANTHER" id="PTHR30012:SF0">
    <property type="entry name" value="TYPE II SECRETION SYSTEM PROTEIN F-RELATED"/>
    <property type="match status" value="1"/>
</dbReference>
<evidence type="ECO:0000256" key="9">
    <source>
        <dbReference type="RuleBase" id="RU003923"/>
    </source>
</evidence>
<reference evidence="12" key="2">
    <citation type="journal article" date="2020" name="mSystems">
        <title>Genome- and Community-Level Interaction Insights into Carbon Utilization and Element Cycling Functions of Hydrothermarchaeota in Hydrothermal Sediment.</title>
        <authorList>
            <person name="Zhou Z."/>
            <person name="Liu Y."/>
            <person name="Xu W."/>
            <person name="Pan J."/>
            <person name="Luo Z.H."/>
            <person name="Li M."/>
        </authorList>
    </citation>
    <scope>NUCLEOTIDE SEQUENCE [LARGE SCALE GENOMIC DNA]</scope>
    <source>
        <strain evidence="12">HyVt-219</strain>
    </source>
</reference>
<evidence type="ECO:0000256" key="10">
    <source>
        <dbReference type="SAM" id="Phobius"/>
    </source>
</evidence>
<dbReference type="Gene3D" id="1.20.81.30">
    <property type="entry name" value="Type II secretion system (T2SS), domain F"/>
    <property type="match status" value="2"/>
</dbReference>
<evidence type="ECO:0000256" key="2">
    <source>
        <dbReference type="ARBA" id="ARBA00005745"/>
    </source>
</evidence>
<evidence type="ECO:0000256" key="1">
    <source>
        <dbReference type="ARBA" id="ARBA00004429"/>
    </source>
</evidence>
<feature type="transmembrane region" description="Helical" evidence="10">
    <location>
        <begin position="377"/>
        <end position="401"/>
    </location>
</feature>
<dbReference type="EMBL" id="DRBC01000257">
    <property type="protein sequence ID" value="HDN84952.1"/>
    <property type="molecule type" value="Genomic_DNA"/>
</dbReference>
<keyword evidence="6 9" id="KW-0812">Transmembrane</keyword>
<keyword evidence="5" id="KW-0997">Cell inner membrane</keyword>
<feature type="transmembrane region" description="Helical" evidence="10">
    <location>
        <begin position="229"/>
        <end position="246"/>
    </location>
</feature>
<name>A0A662DDV9_UNCAE</name>
<organism evidence="13 14">
    <name type="scientific">Aerophobetes bacterium</name>
    <dbReference type="NCBI Taxonomy" id="2030807"/>
    <lineage>
        <taxon>Bacteria</taxon>
        <taxon>Candidatus Aerophobota</taxon>
    </lineage>
</organism>
<proteinExistence type="inferred from homology"/>
<dbReference type="PROSITE" id="PS00874">
    <property type="entry name" value="T2SP_F"/>
    <property type="match status" value="1"/>
</dbReference>
<reference evidence="13 14" key="1">
    <citation type="submission" date="2018-06" db="EMBL/GenBank/DDBJ databases">
        <title>Extensive metabolic versatility and redundancy in microbially diverse, dynamic hydrothermal sediments.</title>
        <authorList>
            <person name="Dombrowski N."/>
            <person name="Teske A."/>
            <person name="Baker B.J."/>
        </authorList>
    </citation>
    <scope>NUCLEOTIDE SEQUENCE [LARGE SCALE GENOMIC DNA]</scope>
    <source>
        <strain evidence="13">B19_G9</strain>
    </source>
</reference>
<evidence type="ECO:0000256" key="6">
    <source>
        <dbReference type="ARBA" id="ARBA00022692"/>
    </source>
</evidence>
<dbReference type="InterPro" id="IPR018076">
    <property type="entry name" value="T2SS_GspF_dom"/>
</dbReference>
<comment type="subcellular location">
    <subcellularLocation>
        <location evidence="1">Cell inner membrane</location>
        <topology evidence="1">Multi-pass membrane protein</topology>
    </subcellularLocation>
    <subcellularLocation>
        <location evidence="9">Cell membrane</location>
        <topology evidence="9">Multi-pass membrane protein</topology>
    </subcellularLocation>
</comment>
<keyword evidence="7 10" id="KW-1133">Transmembrane helix</keyword>
<feature type="domain" description="Type II secretion system protein GspF" evidence="11">
    <location>
        <begin position="278"/>
        <end position="400"/>
    </location>
</feature>
<dbReference type="Pfam" id="PF00482">
    <property type="entry name" value="T2SSF"/>
    <property type="match status" value="2"/>
</dbReference>
<dbReference type="Proteomes" id="UP000885660">
    <property type="component" value="Unassembled WGS sequence"/>
</dbReference>
<dbReference type="PRINTS" id="PR00812">
    <property type="entry name" value="BCTERIALGSPF"/>
</dbReference>
<dbReference type="GO" id="GO:0005886">
    <property type="term" value="C:plasma membrane"/>
    <property type="evidence" value="ECO:0007669"/>
    <property type="project" value="UniProtKB-SubCell"/>
</dbReference>
<comment type="similarity">
    <text evidence="2 9">Belongs to the GSP F family.</text>
</comment>
<dbReference type="FunFam" id="1.20.81.30:FF:000001">
    <property type="entry name" value="Type II secretion system protein F"/>
    <property type="match status" value="2"/>
</dbReference>
<keyword evidence="8 10" id="KW-0472">Membrane</keyword>
<keyword evidence="3 9" id="KW-0813">Transport</keyword>
<evidence type="ECO:0000313" key="14">
    <source>
        <dbReference type="Proteomes" id="UP000267654"/>
    </source>
</evidence>
<evidence type="ECO:0000256" key="5">
    <source>
        <dbReference type="ARBA" id="ARBA00022519"/>
    </source>
</evidence>
<keyword evidence="4" id="KW-1003">Cell membrane</keyword>